<dbReference type="AlphaFoldDB" id="A0A2X3WNJ3"/>
<protein>
    <submittedName>
        <fullName evidence="1">Uncharacterized protein</fullName>
    </submittedName>
</protein>
<sequence>MKIFNWIWSNKKTETVEVPKWTSWEENERKYEARQAYERQQVAKMRAENKQY</sequence>
<evidence type="ECO:0000313" key="1">
    <source>
        <dbReference type="EMBL" id="SQF24632.1"/>
    </source>
</evidence>
<dbReference type="Proteomes" id="UP000249634">
    <property type="component" value="Chromosome 1"/>
</dbReference>
<proteinExistence type="predicted"/>
<name>A0A2X3WNJ3_STRTR</name>
<dbReference type="EMBL" id="LS483339">
    <property type="protein sequence ID" value="SQF24632.1"/>
    <property type="molecule type" value="Genomic_DNA"/>
</dbReference>
<dbReference type="RefSeq" id="WP_167740659.1">
    <property type="nucleotide sequence ID" value="NZ_BPPS01000020.1"/>
</dbReference>
<organism evidence="1 2">
    <name type="scientific">Streptococcus thermophilus</name>
    <dbReference type="NCBI Taxonomy" id="1308"/>
    <lineage>
        <taxon>Bacteria</taxon>
        <taxon>Bacillati</taxon>
        <taxon>Bacillota</taxon>
        <taxon>Bacilli</taxon>
        <taxon>Lactobacillales</taxon>
        <taxon>Streptococcaceae</taxon>
        <taxon>Streptococcus</taxon>
    </lineage>
</organism>
<evidence type="ECO:0000313" key="2">
    <source>
        <dbReference type="Proteomes" id="UP000249634"/>
    </source>
</evidence>
<accession>A0A2X3WNJ3</accession>
<gene>
    <name evidence="1" type="ORF">NCTC12958_00825</name>
</gene>
<reference evidence="1 2" key="1">
    <citation type="submission" date="2018-06" db="EMBL/GenBank/DDBJ databases">
        <authorList>
            <consortium name="Pathogen Informatics"/>
            <person name="Doyle S."/>
        </authorList>
    </citation>
    <scope>NUCLEOTIDE SEQUENCE [LARGE SCALE GENOMIC DNA]</scope>
    <source>
        <strain evidence="1 2">NCTC12958</strain>
    </source>
</reference>